<protein>
    <submittedName>
        <fullName evidence="2">Uncharacterized protein</fullName>
    </submittedName>
</protein>
<dbReference type="EMBL" id="PEDP01000161">
    <property type="protein sequence ID" value="POS87264.1"/>
    <property type="molecule type" value="Genomic_DNA"/>
</dbReference>
<evidence type="ECO:0000256" key="1">
    <source>
        <dbReference type="SAM" id="MobiDB-lite"/>
    </source>
</evidence>
<reference evidence="2 3" key="1">
    <citation type="submission" date="2017-10" db="EMBL/GenBank/DDBJ databases">
        <title>Development of genomic resources for the powdery mildew, Erysiphe pulchra.</title>
        <authorList>
            <person name="Wadl P.A."/>
            <person name="Mack B.M."/>
            <person name="Moore G."/>
            <person name="Beltz S.B."/>
        </authorList>
    </citation>
    <scope>NUCLEOTIDE SEQUENCE [LARGE SCALE GENOMIC DNA]</scope>
    <source>
        <strain evidence="2">Cflorida</strain>
    </source>
</reference>
<dbReference type="OrthoDB" id="3611560at2759"/>
<proteinExistence type="predicted"/>
<comment type="caution">
    <text evidence="2">The sequence shown here is derived from an EMBL/GenBank/DDBJ whole genome shotgun (WGS) entry which is preliminary data.</text>
</comment>
<dbReference type="Proteomes" id="UP000237438">
    <property type="component" value="Unassembled WGS sequence"/>
</dbReference>
<accession>A0A2S4PYZ9</accession>
<name>A0A2S4PYZ9_9PEZI</name>
<feature type="region of interest" description="Disordered" evidence="1">
    <location>
        <begin position="1"/>
        <end position="38"/>
    </location>
</feature>
<dbReference type="AlphaFoldDB" id="A0A2S4PYZ9"/>
<evidence type="ECO:0000313" key="3">
    <source>
        <dbReference type="Proteomes" id="UP000237438"/>
    </source>
</evidence>
<sequence>MSILVKSSFGSRETSPGPNSVATPPKLPSRPPLAVSTIGNTARSVTSPKVKFQYAAKNKGAKLELALDLITYWIAIVLVALRTSNGSVIVDDTNLATEITRVTNIVPKIVGVHSKTLAGSTHRSWLAHFSQE</sequence>
<organism evidence="2 3">
    <name type="scientific">Erysiphe pulchra</name>
    <dbReference type="NCBI Taxonomy" id="225359"/>
    <lineage>
        <taxon>Eukaryota</taxon>
        <taxon>Fungi</taxon>
        <taxon>Dikarya</taxon>
        <taxon>Ascomycota</taxon>
        <taxon>Pezizomycotina</taxon>
        <taxon>Leotiomycetes</taxon>
        <taxon>Erysiphales</taxon>
        <taxon>Erysiphaceae</taxon>
        <taxon>Erysiphe</taxon>
    </lineage>
</organism>
<feature type="compositionally biased region" description="Polar residues" evidence="1">
    <location>
        <begin position="8"/>
        <end position="22"/>
    </location>
</feature>
<gene>
    <name evidence="2" type="ORF">EPUL_002552</name>
</gene>
<evidence type="ECO:0000313" key="2">
    <source>
        <dbReference type="EMBL" id="POS87264.1"/>
    </source>
</evidence>
<keyword evidence="3" id="KW-1185">Reference proteome</keyword>